<dbReference type="SUPFAM" id="SSF51011">
    <property type="entry name" value="Glycosyl hydrolase domain"/>
    <property type="match status" value="1"/>
</dbReference>
<dbReference type="Gene3D" id="2.60.40.10">
    <property type="entry name" value="Immunoglobulins"/>
    <property type="match status" value="1"/>
</dbReference>
<dbReference type="GO" id="GO:0003844">
    <property type="term" value="F:1,4-alpha-glucan branching enzyme activity"/>
    <property type="evidence" value="ECO:0007669"/>
    <property type="project" value="UniProtKB-EC"/>
</dbReference>
<dbReference type="InterPro" id="IPR006048">
    <property type="entry name" value="A-amylase/branching_C"/>
</dbReference>
<gene>
    <name evidence="9" type="ORF">OKA104_LOCUS10535</name>
    <name evidence="8" type="ORF">VCS650_LOCUS35530</name>
</gene>
<comment type="catalytic activity">
    <reaction evidence="1">
        <text>Transfers a segment of a (1-&gt;4)-alpha-D-glucan chain to a primary hydroxy group in a similar glucan chain.</text>
        <dbReference type="EC" id="2.4.1.18"/>
    </reaction>
</comment>
<dbReference type="EC" id="2.4.1.18" evidence="3"/>
<evidence type="ECO:0000313" key="10">
    <source>
        <dbReference type="Proteomes" id="UP000663881"/>
    </source>
</evidence>
<dbReference type="Gene3D" id="2.60.40.1180">
    <property type="entry name" value="Golgi alpha-mannosidase II"/>
    <property type="match status" value="1"/>
</dbReference>
<dbReference type="EMBL" id="CAJOAY010000469">
    <property type="protein sequence ID" value="CAF3672459.1"/>
    <property type="molecule type" value="Genomic_DNA"/>
</dbReference>
<evidence type="ECO:0000256" key="4">
    <source>
        <dbReference type="ARBA" id="ARBA00022676"/>
    </source>
</evidence>
<dbReference type="PANTHER" id="PTHR43651">
    <property type="entry name" value="1,4-ALPHA-GLUCAN-BRANCHING ENZYME"/>
    <property type="match status" value="1"/>
</dbReference>
<comment type="similarity">
    <text evidence="2">Belongs to the glycosyl hydrolase 13 family. GlgB subfamily.</text>
</comment>
<dbReference type="InterPro" id="IPR006047">
    <property type="entry name" value="GH13_cat_dom"/>
</dbReference>
<feature type="active site" description="Proton donor" evidence="6">
    <location>
        <position position="339"/>
    </location>
</feature>
<dbReference type="Pfam" id="PF02806">
    <property type="entry name" value="Alpha-amylase_C"/>
    <property type="match status" value="1"/>
</dbReference>
<evidence type="ECO:0000313" key="9">
    <source>
        <dbReference type="EMBL" id="CAF3672459.1"/>
    </source>
</evidence>
<dbReference type="GO" id="GO:0043169">
    <property type="term" value="F:cation binding"/>
    <property type="evidence" value="ECO:0007669"/>
    <property type="project" value="InterPro"/>
</dbReference>
<dbReference type="Gene3D" id="3.20.20.80">
    <property type="entry name" value="Glycosidases"/>
    <property type="match status" value="1"/>
</dbReference>
<dbReference type="SUPFAM" id="SSF51445">
    <property type="entry name" value="(Trans)glycosidases"/>
    <property type="match status" value="1"/>
</dbReference>
<evidence type="ECO:0000256" key="6">
    <source>
        <dbReference type="PIRSR" id="PIRSR000463-1"/>
    </source>
</evidence>
<dbReference type="OrthoDB" id="5590356at2759"/>
<protein>
    <recommendedName>
        <fullName evidence="3">1,4-alpha-glucan branching enzyme</fullName>
        <ecNumber evidence="3">2.4.1.18</ecNumber>
    </recommendedName>
</protein>
<reference evidence="9" key="1">
    <citation type="submission" date="2021-02" db="EMBL/GenBank/DDBJ databases">
        <authorList>
            <person name="Nowell W R."/>
        </authorList>
    </citation>
    <scope>NUCLEOTIDE SEQUENCE</scope>
</reference>
<sequence length="620" mass="72634">MASNVQATNTHPKLYKIRGAQYCKDNGLTTFRVYAPNAKAMWVILTAYGHEEVRMKMQRIDEGIWEVVSSQAPPGRTYLYLVDDYNGKRMLRIDPVSFSIIDIAEAQQVQSVVYDPTAFCWNDQTWMVKRALTDPLRSPLSIYEMQPKSWKNGVYRPTNYRQLAPELAIYCQRMGFTHVEVFGLLEHAYKTERGYQVTNFFAPYHDNGQCDDLKYFVDYLHQYDIGVIIDWIPTHFHHNHASNSFSASLYEFDGTNLHASDASCWGTLYLDYSKEETYRLLFASALYFLDELHIDGIRFDAVSQMIRRQSNDISTAIEFLCKLNETIHRYYPGVLSIAEETEGYPLLSQTMGFDVKWNIGWCNDAMNLLRTPYCERSNHWQEKVLNMLYSAKHNHDKMILTLSHDDTDCHHQNPEKSLLNCVSHTQNDIERFSDVRNFFGWQTFGPSRGHMIHMGDEVAQPVSWYHRFRHGLSSIDWSLSESATLHGRTQEYIADLNKFYRYHPQFWQNGEQDFEMIYEYKPNLIVAYHRGIYNQRRMAIIHNFSNRGYQSYHISLPMWDPDIARIQKVVEIFNSDNPMYGGSGSFHNENITIVFRHRRAIIFRLTIPPLATLVLEEQLN</sequence>
<evidence type="ECO:0000256" key="3">
    <source>
        <dbReference type="ARBA" id="ARBA00012541"/>
    </source>
</evidence>
<dbReference type="PANTHER" id="PTHR43651:SF3">
    <property type="entry name" value="1,4-ALPHA-GLUCAN-BRANCHING ENZYME"/>
    <property type="match status" value="1"/>
</dbReference>
<organism evidence="9 10">
    <name type="scientific">Adineta steineri</name>
    <dbReference type="NCBI Taxonomy" id="433720"/>
    <lineage>
        <taxon>Eukaryota</taxon>
        <taxon>Metazoa</taxon>
        <taxon>Spiralia</taxon>
        <taxon>Gnathifera</taxon>
        <taxon>Rotifera</taxon>
        <taxon>Eurotatoria</taxon>
        <taxon>Bdelloidea</taxon>
        <taxon>Adinetida</taxon>
        <taxon>Adinetidae</taxon>
        <taxon>Adineta</taxon>
    </lineage>
</organism>
<dbReference type="PIRSF" id="PIRSF000463">
    <property type="entry name" value="GlgB"/>
    <property type="match status" value="1"/>
</dbReference>
<evidence type="ECO:0000256" key="2">
    <source>
        <dbReference type="ARBA" id="ARBA00009000"/>
    </source>
</evidence>
<dbReference type="Proteomes" id="UP000663891">
    <property type="component" value="Unassembled WGS sequence"/>
</dbReference>
<dbReference type="AlphaFoldDB" id="A0A818SNG4"/>
<dbReference type="Proteomes" id="UP000663881">
    <property type="component" value="Unassembled WGS sequence"/>
</dbReference>
<evidence type="ECO:0000256" key="5">
    <source>
        <dbReference type="ARBA" id="ARBA00022679"/>
    </source>
</evidence>
<proteinExistence type="inferred from homology"/>
<evidence type="ECO:0000256" key="1">
    <source>
        <dbReference type="ARBA" id="ARBA00000826"/>
    </source>
</evidence>
<dbReference type="InterPro" id="IPR004193">
    <property type="entry name" value="Glyco_hydro_13_N"/>
</dbReference>
<dbReference type="InterPro" id="IPR013780">
    <property type="entry name" value="Glyco_hydro_b"/>
</dbReference>
<dbReference type="EMBL" id="CAJNON010000810">
    <property type="protein sequence ID" value="CAF1383312.1"/>
    <property type="molecule type" value="Genomic_DNA"/>
</dbReference>
<comment type="caution">
    <text evidence="9">The sequence shown here is derived from an EMBL/GenBank/DDBJ whole genome shotgun (WGS) entry which is preliminary data.</text>
</comment>
<accession>A0A818SNG4</accession>
<keyword evidence="5" id="KW-0808">Transferase</keyword>
<feature type="domain" description="Glycosyl hydrolase family 13 catalytic" evidence="7">
    <location>
        <begin position="144"/>
        <end position="476"/>
    </location>
</feature>
<name>A0A818SNG4_9BILA</name>
<dbReference type="InterPro" id="IPR037439">
    <property type="entry name" value="Branching_enzy"/>
</dbReference>
<dbReference type="CDD" id="cd11322">
    <property type="entry name" value="AmyAc_Glg_BE"/>
    <property type="match status" value="1"/>
</dbReference>
<dbReference type="SMART" id="SM00642">
    <property type="entry name" value="Aamy"/>
    <property type="match status" value="1"/>
</dbReference>
<dbReference type="SUPFAM" id="SSF81296">
    <property type="entry name" value="E set domains"/>
    <property type="match status" value="1"/>
</dbReference>
<feature type="active site" description="Nucleophile" evidence="6">
    <location>
        <position position="300"/>
    </location>
</feature>
<dbReference type="InterPro" id="IPR013783">
    <property type="entry name" value="Ig-like_fold"/>
</dbReference>
<keyword evidence="4" id="KW-0328">Glycosyltransferase</keyword>
<dbReference type="InterPro" id="IPR017853">
    <property type="entry name" value="GH"/>
</dbReference>
<dbReference type="GO" id="GO:0005978">
    <property type="term" value="P:glycogen biosynthetic process"/>
    <property type="evidence" value="ECO:0007669"/>
    <property type="project" value="InterPro"/>
</dbReference>
<dbReference type="InterPro" id="IPR014756">
    <property type="entry name" value="Ig_E-set"/>
</dbReference>
<dbReference type="Pfam" id="PF02922">
    <property type="entry name" value="CBM_48"/>
    <property type="match status" value="1"/>
</dbReference>
<evidence type="ECO:0000259" key="7">
    <source>
        <dbReference type="SMART" id="SM00642"/>
    </source>
</evidence>
<dbReference type="GO" id="GO:0005737">
    <property type="term" value="C:cytoplasm"/>
    <property type="evidence" value="ECO:0007669"/>
    <property type="project" value="TreeGrafter"/>
</dbReference>
<dbReference type="GO" id="GO:0004553">
    <property type="term" value="F:hydrolase activity, hydrolyzing O-glycosyl compounds"/>
    <property type="evidence" value="ECO:0007669"/>
    <property type="project" value="InterPro"/>
</dbReference>
<evidence type="ECO:0000313" key="8">
    <source>
        <dbReference type="EMBL" id="CAF1383312.1"/>
    </source>
</evidence>